<evidence type="ECO:0000313" key="3">
    <source>
        <dbReference type="EMBL" id="KAE8021729.1"/>
    </source>
</evidence>
<sequence length="158" mass="16712">MKTLLTICVLLASIFFSSVIARELAQSGTDQTGNHNNPAVVTKPGTGEPNVDPKGPITKCDPSSPTYKSCVAQPEPKAKCDPHNAYSRCTGTGTKKNPGNPPAVKPGPGKSGNPYNPPVKPGTGKPTDPNNPRYKPGKPVPKNKCKNPYERCNPPEEP</sequence>
<dbReference type="EMBL" id="CM017323">
    <property type="protein sequence ID" value="KAE8021729.1"/>
    <property type="molecule type" value="Genomic_DNA"/>
</dbReference>
<accession>A0A5N6QW44</accession>
<name>A0A5N6QW44_9ROSI</name>
<gene>
    <name evidence="3" type="ORF">FH972_007595</name>
</gene>
<feature type="signal peptide" evidence="2">
    <location>
        <begin position="1"/>
        <end position="21"/>
    </location>
</feature>
<feature type="region of interest" description="Disordered" evidence="1">
    <location>
        <begin position="28"/>
        <end position="158"/>
    </location>
</feature>
<dbReference type="Proteomes" id="UP000327013">
    <property type="component" value="Chromosome 3"/>
</dbReference>
<protein>
    <submittedName>
        <fullName evidence="3">Uncharacterized protein</fullName>
    </submittedName>
</protein>
<reference evidence="3 4" key="1">
    <citation type="submission" date="2019-06" db="EMBL/GenBank/DDBJ databases">
        <title>A chromosomal-level reference genome of Carpinus fangiana (Coryloideae, Betulaceae).</title>
        <authorList>
            <person name="Yang X."/>
            <person name="Wang Z."/>
            <person name="Zhang L."/>
            <person name="Hao G."/>
            <person name="Liu J."/>
            <person name="Yang Y."/>
        </authorList>
    </citation>
    <scope>NUCLEOTIDE SEQUENCE [LARGE SCALE GENOMIC DNA]</scope>
    <source>
        <strain evidence="3">Cfa_2016G</strain>
        <tissue evidence="3">Leaf</tissue>
    </source>
</reference>
<proteinExistence type="predicted"/>
<dbReference type="AlphaFoldDB" id="A0A5N6QW44"/>
<keyword evidence="4" id="KW-1185">Reference proteome</keyword>
<evidence type="ECO:0000256" key="2">
    <source>
        <dbReference type="SAM" id="SignalP"/>
    </source>
</evidence>
<evidence type="ECO:0000313" key="4">
    <source>
        <dbReference type="Proteomes" id="UP000327013"/>
    </source>
</evidence>
<evidence type="ECO:0000256" key="1">
    <source>
        <dbReference type="SAM" id="MobiDB-lite"/>
    </source>
</evidence>
<feature type="compositionally biased region" description="Polar residues" evidence="1">
    <location>
        <begin position="87"/>
        <end position="97"/>
    </location>
</feature>
<keyword evidence="2" id="KW-0732">Signal</keyword>
<dbReference type="OrthoDB" id="1824627at2759"/>
<feature type="chain" id="PRO_5024404440" evidence="2">
    <location>
        <begin position="22"/>
        <end position="158"/>
    </location>
</feature>
<organism evidence="3 4">
    <name type="scientific">Carpinus fangiana</name>
    <dbReference type="NCBI Taxonomy" id="176857"/>
    <lineage>
        <taxon>Eukaryota</taxon>
        <taxon>Viridiplantae</taxon>
        <taxon>Streptophyta</taxon>
        <taxon>Embryophyta</taxon>
        <taxon>Tracheophyta</taxon>
        <taxon>Spermatophyta</taxon>
        <taxon>Magnoliopsida</taxon>
        <taxon>eudicotyledons</taxon>
        <taxon>Gunneridae</taxon>
        <taxon>Pentapetalae</taxon>
        <taxon>rosids</taxon>
        <taxon>fabids</taxon>
        <taxon>Fagales</taxon>
        <taxon>Betulaceae</taxon>
        <taxon>Carpinus</taxon>
    </lineage>
</organism>
<feature type="compositionally biased region" description="Polar residues" evidence="1">
    <location>
        <begin position="28"/>
        <end position="39"/>
    </location>
</feature>